<evidence type="ECO:0000256" key="14">
    <source>
        <dbReference type="ARBA" id="ARBA00048064"/>
    </source>
</evidence>
<feature type="transmembrane region" description="Helical" evidence="16">
    <location>
        <begin position="325"/>
        <end position="344"/>
    </location>
</feature>
<evidence type="ECO:0000256" key="9">
    <source>
        <dbReference type="ARBA" id="ARBA00022824"/>
    </source>
</evidence>
<keyword evidence="18" id="KW-1185">Reference proteome</keyword>
<dbReference type="Proteomes" id="UP000557566">
    <property type="component" value="Unassembled WGS sequence"/>
</dbReference>
<feature type="transmembrane region" description="Helical" evidence="16">
    <location>
        <begin position="173"/>
        <end position="195"/>
    </location>
</feature>
<evidence type="ECO:0000313" key="17">
    <source>
        <dbReference type="EMBL" id="KAF4509063.1"/>
    </source>
</evidence>
<evidence type="ECO:0000313" key="18">
    <source>
        <dbReference type="Proteomes" id="UP000557566"/>
    </source>
</evidence>
<gene>
    <name evidence="17" type="ORF">G6O67_005369</name>
</gene>
<comment type="subcellular location">
    <subcellularLocation>
        <location evidence="1">Endoplasmic reticulum membrane</location>
        <topology evidence="1">Multi-pass membrane protein</topology>
    </subcellularLocation>
</comment>
<keyword evidence="10 16" id="KW-1133">Transmembrane helix</keyword>
<comment type="catalytic activity">
    <reaction evidence="14">
        <text>an alpha-D-Glc-(1-&gt;3)-alpha-D-Glc-(1-&gt;3)-alpha-D-Man-(1-&gt;2)-alpha-D-Man-(1-&gt;2)-alpha-D-Man-(1-&gt;3)-[alpha-D-Man-(1-&gt;2)-alpha-D-Man-(1-&gt;3)-[alpha-D-Man-(1-&gt;2)-alpha-D-Man-(1-&gt;6)]-alpha-D-Man-(1-&gt;6)]-beta-D-Man-(1-&gt;4)-beta-D-GlcNAc-(1-&gt;4)-alpha-D-GlcNAc-diphospho-di-trans,poly-cis-dolichol + a di-trans,poly-cis-dolichyl beta-D-glucosyl phosphate = a alpha-D-Glc-(1-&gt;2)-alpha-D-Glc-(1-&gt;3)-alpha-D-Glc-(1-&gt;3)-alpha-D-Man-(1-&gt;2)-alpha-D-Man-(1-&gt;2)-alpha-D-Man-(1-&gt;3)-[alpha-D-Man-(1-&gt;2)-alpha-D-Man-(1-&gt;3)-[alpha-D-Man-(1-&gt;2)-alpha-D-Man-(1-&gt;6)]-alpha-D-Man-(1-&gt;6)]-beta-D-Man-(1-&gt;4)-beta-D-GlcNAc-(1-&gt;4)-alpha-D-GlcNAc-diphospho-di-trans,poly-cis-dolichol + a di-trans,poly-cis-dolichyl phosphate + H(+)</text>
        <dbReference type="Rhea" id="RHEA:29543"/>
        <dbReference type="Rhea" id="RHEA-COMP:19498"/>
        <dbReference type="Rhea" id="RHEA-COMP:19502"/>
        <dbReference type="Rhea" id="RHEA-COMP:19512"/>
        <dbReference type="Rhea" id="RHEA-COMP:19522"/>
        <dbReference type="ChEBI" id="CHEBI:15378"/>
        <dbReference type="ChEBI" id="CHEBI:57525"/>
        <dbReference type="ChEBI" id="CHEBI:57683"/>
        <dbReference type="ChEBI" id="CHEBI:132522"/>
        <dbReference type="ChEBI" id="CHEBI:132523"/>
        <dbReference type="EC" id="2.4.1.256"/>
    </reaction>
    <physiologicalReaction direction="left-to-right" evidence="14">
        <dbReference type="Rhea" id="RHEA:29544"/>
    </physiologicalReaction>
</comment>
<name>A0A8H4PRG9_9HYPO</name>
<comment type="pathway">
    <text evidence="2">Protein modification; protein glycosylation.</text>
</comment>
<evidence type="ECO:0000256" key="7">
    <source>
        <dbReference type="ARBA" id="ARBA00022679"/>
    </source>
</evidence>
<evidence type="ECO:0000256" key="11">
    <source>
        <dbReference type="ARBA" id="ARBA00023136"/>
    </source>
</evidence>
<evidence type="ECO:0000256" key="15">
    <source>
        <dbReference type="SAM" id="MobiDB-lite"/>
    </source>
</evidence>
<feature type="transmembrane region" description="Helical" evidence="16">
    <location>
        <begin position="215"/>
        <end position="236"/>
    </location>
</feature>
<keyword evidence="9" id="KW-0256">Endoplasmic reticulum</keyword>
<feature type="transmembrane region" description="Helical" evidence="16">
    <location>
        <begin position="548"/>
        <end position="567"/>
    </location>
</feature>
<proteinExistence type="inferred from homology"/>
<evidence type="ECO:0000256" key="12">
    <source>
        <dbReference type="ARBA" id="ARBA00032069"/>
    </source>
</evidence>
<evidence type="ECO:0000256" key="3">
    <source>
        <dbReference type="ARBA" id="ARBA00010600"/>
    </source>
</evidence>
<evidence type="ECO:0000256" key="2">
    <source>
        <dbReference type="ARBA" id="ARBA00004922"/>
    </source>
</evidence>
<feature type="transmembrane region" description="Helical" evidence="16">
    <location>
        <begin position="493"/>
        <end position="510"/>
    </location>
</feature>
<comment type="function">
    <text evidence="13">Dol-P-Glc:Glc(2)Man(9)GlcNAc(2)-PP-Dol alpha-1,2-glucosyltransferase that operates in the biosynthetic pathway of dolichol-linked oligosaccharides, the glycan precursors employed in protein asparagine (N)-glycosylation. The assembly of dolichol-linked oligosaccharides begins on the cytosolic side of the endoplasmic reticulum membrane and finishes in its lumen. The sequential addition of sugars to dolichol pyrophosphate produces dolichol-linked oligosaccharides containing fourteen sugars, including two GlcNAcs, nine mannoses and three glucoses. Once assembled, the oligosaccharide is transferred from the lipid to nascent proteins by oligosaccharyltransferases. In the lumen of the endoplasmic reticulum, adds the third and last glucose residue from dolichyl phosphate glucose (Dol-P-Glc) onto the lipid-linked oligosaccharide intermediate Glc(2)Man(9)GlcNAc(2)-PP-Dol to produce Glc(3)Man(9)GlcNAc(2)-PP-Dol.</text>
</comment>
<keyword evidence="6" id="KW-0328">Glycosyltransferase</keyword>
<feature type="transmembrane region" description="Helical" evidence="16">
    <location>
        <begin position="615"/>
        <end position="634"/>
    </location>
</feature>
<feature type="transmembrane region" description="Helical" evidence="16">
    <location>
        <begin position="20"/>
        <end position="37"/>
    </location>
</feature>
<dbReference type="GO" id="GO:0005789">
    <property type="term" value="C:endoplasmic reticulum membrane"/>
    <property type="evidence" value="ECO:0007669"/>
    <property type="project" value="UniProtKB-SubCell"/>
</dbReference>
<feature type="transmembrane region" description="Helical" evidence="16">
    <location>
        <begin position="49"/>
        <end position="67"/>
    </location>
</feature>
<dbReference type="InterPro" id="IPR016900">
    <property type="entry name" value="Alg10"/>
</dbReference>
<reference evidence="17 18" key="1">
    <citation type="journal article" date="2020" name="Genome Biol. Evol.">
        <title>A new high-quality draft genome assembly of the Chinese cordyceps Ophiocordyceps sinensis.</title>
        <authorList>
            <person name="Shu R."/>
            <person name="Zhang J."/>
            <person name="Meng Q."/>
            <person name="Zhang H."/>
            <person name="Zhou G."/>
            <person name="Li M."/>
            <person name="Wu P."/>
            <person name="Zhao Y."/>
            <person name="Chen C."/>
            <person name="Qin Q."/>
        </authorList>
    </citation>
    <scope>NUCLEOTIDE SEQUENCE [LARGE SCALE GENOMIC DNA]</scope>
    <source>
        <strain evidence="17 18">IOZ07</strain>
    </source>
</reference>
<dbReference type="GO" id="GO:0106073">
    <property type="term" value="F:dolichyl pyrophosphate Glc2Man9GlcNAc2 alpha-1,2-glucosyltransferase activity"/>
    <property type="evidence" value="ECO:0007669"/>
    <property type="project" value="UniProtKB-EC"/>
</dbReference>
<dbReference type="OrthoDB" id="4769at2759"/>
<feature type="transmembrane region" description="Helical" evidence="16">
    <location>
        <begin position="134"/>
        <end position="152"/>
    </location>
</feature>
<feature type="region of interest" description="Disordered" evidence="15">
    <location>
        <begin position="394"/>
        <end position="433"/>
    </location>
</feature>
<evidence type="ECO:0000256" key="16">
    <source>
        <dbReference type="SAM" id="Phobius"/>
    </source>
</evidence>
<dbReference type="PANTHER" id="PTHR12989:SF10">
    <property type="entry name" value="DOL-P-GLC:GLC(2)MAN(9)GLCNAC(2)-PP-DOL ALPHA-1,2-GLUCOSYLTRANSFERASE-RELATED"/>
    <property type="match status" value="1"/>
</dbReference>
<evidence type="ECO:0000256" key="5">
    <source>
        <dbReference type="ARBA" id="ARBA00018512"/>
    </source>
</evidence>
<sequence length="658" mass="73158">MAASAALDKPQTGVTIGTQAWAVCTLPLAFLVHLVVFHKQSVSPRTWTLILPVFLAGACFVWLSAVSKTVPEPYLDEVFHIPQAQKYCHGRFDEWDDKITTPPGLYLISNLLPHVANKTGLGWAYNCNANNLRAVNTVGLFVLAYLFLLCRHQIERLAHDRHSSPKGPFSEHAFHSACNAALFPLLFFFSALYYTDVVSTAAVLGAYLNHLSRVGCGRCSILSHFSTIGLGILALLMRQTNVFWVVVYMGGLEAAHAVKTLRPERVDQPFFLTLWDKLKYFTWRYSVGDVHDVPLDRAWPNDALSTVISLGVAAMCNPGRVLKQIWPYLTVLGAFVGFVAWNGGVVLGDKSNHVATLHLAQMLYIWPLFAFFSLPLFLPYVISVVKVPKWTTSPSPKLLSSDAAPDGNPPWARGMESKKASKVDSRSSPSEVSTGLRVGEYSRLVGSVMNFLGIFTLSGLIVRYNTIIHPFTLADNRHYMFYVFRYTIRRAAWIRYLLIVPYIISGWMISQAPYSASASAEAETKSLKSVELLQADAVRHSTQPTSTSTALVFLVATSLSLVTAPLVEPRYFIIPWVMWRLQVPARRPDAMPAGNGGQPALGKAVEHLGRGDARLILETAWFLAVNLATCYVFLAKPYVWRAEDGSILDDGRLQRFMW</sequence>
<feature type="transmembrane region" description="Helical" evidence="16">
    <location>
        <begin position="364"/>
        <end position="385"/>
    </location>
</feature>
<evidence type="ECO:0000256" key="8">
    <source>
        <dbReference type="ARBA" id="ARBA00022692"/>
    </source>
</evidence>
<accession>A0A8H4PRG9</accession>
<dbReference type="UniPathway" id="UPA00378"/>
<organism evidence="17 18">
    <name type="scientific">Ophiocordyceps sinensis</name>
    <dbReference type="NCBI Taxonomy" id="72228"/>
    <lineage>
        <taxon>Eukaryota</taxon>
        <taxon>Fungi</taxon>
        <taxon>Dikarya</taxon>
        <taxon>Ascomycota</taxon>
        <taxon>Pezizomycotina</taxon>
        <taxon>Sordariomycetes</taxon>
        <taxon>Hypocreomycetidae</taxon>
        <taxon>Hypocreales</taxon>
        <taxon>Ophiocordycipitaceae</taxon>
        <taxon>Ophiocordyceps</taxon>
    </lineage>
</organism>
<keyword evidence="11 16" id="KW-0472">Membrane</keyword>
<evidence type="ECO:0000256" key="6">
    <source>
        <dbReference type="ARBA" id="ARBA00022676"/>
    </source>
</evidence>
<evidence type="ECO:0000256" key="1">
    <source>
        <dbReference type="ARBA" id="ARBA00004477"/>
    </source>
</evidence>
<comment type="caution">
    <text evidence="17">The sequence shown here is derived from an EMBL/GenBank/DDBJ whole genome shotgun (WGS) entry which is preliminary data.</text>
</comment>
<dbReference type="GO" id="GO:0006488">
    <property type="term" value="P:dolichol-linked oligosaccharide biosynthetic process"/>
    <property type="evidence" value="ECO:0007669"/>
    <property type="project" value="InterPro"/>
</dbReference>
<dbReference type="Pfam" id="PF04922">
    <property type="entry name" value="DIE2_ALG10"/>
    <property type="match status" value="1"/>
</dbReference>
<evidence type="ECO:0000256" key="13">
    <source>
        <dbReference type="ARBA" id="ARBA00044727"/>
    </source>
</evidence>
<dbReference type="EC" id="2.4.1.256" evidence="4"/>
<dbReference type="AlphaFoldDB" id="A0A8H4PRG9"/>
<evidence type="ECO:0000256" key="4">
    <source>
        <dbReference type="ARBA" id="ARBA00011967"/>
    </source>
</evidence>
<feature type="compositionally biased region" description="Basic and acidic residues" evidence="15">
    <location>
        <begin position="415"/>
        <end position="425"/>
    </location>
</feature>
<dbReference type="EMBL" id="JAAVMX010000005">
    <property type="protein sequence ID" value="KAF4509063.1"/>
    <property type="molecule type" value="Genomic_DNA"/>
</dbReference>
<keyword evidence="7" id="KW-0808">Transferase</keyword>
<comment type="similarity">
    <text evidence="3">Belongs to the ALG10 glucosyltransferase family.</text>
</comment>
<protein>
    <recommendedName>
        <fullName evidence="5">Dol-P-Glc:Glc(2)Man(9)GlcNAc(2)-PP-Dol alpha-1,2-glucosyltransferase</fullName>
        <ecNumber evidence="4">2.4.1.256</ecNumber>
    </recommendedName>
    <alternativeName>
        <fullName evidence="12">Asparagine-linked glycosylation protein 10</fullName>
    </alternativeName>
</protein>
<evidence type="ECO:0000256" key="10">
    <source>
        <dbReference type="ARBA" id="ARBA00022989"/>
    </source>
</evidence>
<keyword evidence="8 16" id="KW-0812">Transmembrane</keyword>
<dbReference type="PANTHER" id="PTHR12989">
    <property type="entry name" value="ALPHA-1,2-GLUCOSYLTRANSFERASE ALG10"/>
    <property type="match status" value="1"/>
</dbReference>